<keyword evidence="4" id="KW-1185">Reference proteome</keyword>
<evidence type="ECO:0000313" key="4">
    <source>
        <dbReference type="Proteomes" id="UP000078397"/>
    </source>
</evidence>
<feature type="region of interest" description="Disordered" evidence="1">
    <location>
        <begin position="114"/>
        <end position="228"/>
    </location>
</feature>
<feature type="compositionally biased region" description="Low complexity" evidence="1">
    <location>
        <begin position="114"/>
        <end position="154"/>
    </location>
</feature>
<dbReference type="OrthoDB" id="5426294at2759"/>
<evidence type="ECO:0000313" key="3">
    <source>
        <dbReference type="EMBL" id="OAQ61912.1"/>
    </source>
</evidence>
<dbReference type="GeneID" id="28855986"/>
<dbReference type="AlphaFoldDB" id="A0A179F8Z8"/>
<keyword evidence="2" id="KW-0732">Signal</keyword>
<protein>
    <submittedName>
        <fullName evidence="3">Uncharacterized protein</fullName>
    </submittedName>
</protein>
<feature type="compositionally biased region" description="Polar residues" evidence="1">
    <location>
        <begin position="163"/>
        <end position="190"/>
    </location>
</feature>
<gene>
    <name evidence="3" type="ORF">VFPPC_14223</name>
</gene>
<organism evidence="3 4">
    <name type="scientific">Pochonia chlamydosporia 170</name>
    <dbReference type="NCBI Taxonomy" id="1380566"/>
    <lineage>
        <taxon>Eukaryota</taxon>
        <taxon>Fungi</taxon>
        <taxon>Dikarya</taxon>
        <taxon>Ascomycota</taxon>
        <taxon>Pezizomycotina</taxon>
        <taxon>Sordariomycetes</taxon>
        <taxon>Hypocreomycetidae</taxon>
        <taxon>Hypocreales</taxon>
        <taxon>Clavicipitaceae</taxon>
        <taxon>Pochonia</taxon>
    </lineage>
</organism>
<sequence length="250" mass="24631">MKTALVLLTTAVAAVSAAPNGGIPPGTQISCSKANGKFCLDATTIVDCDANAVGTRSNCNDVLAAYPPAGRTALCWQSGPQAFDAVCQKSCVVYTPKQSTLAADKCTAGVTPTLYPTGTQTGTSTGTRTGTSTGTASQPSGTTQTTPSNTSKTGVVTIPEGTGTRTSLGTATVPTTSPSKLTSTGTWSPTESDECPAPTASSTATGKPGNTTAPPGTKTTSKTTTPTAGANANHAVGALAAAGFLAAFLF</sequence>
<comment type="caution">
    <text evidence="3">The sequence shown here is derived from an EMBL/GenBank/DDBJ whole genome shotgun (WGS) entry which is preliminary data.</text>
</comment>
<evidence type="ECO:0000256" key="1">
    <source>
        <dbReference type="SAM" id="MobiDB-lite"/>
    </source>
</evidence>
<dbReference type="KEGG" id="pchm:VFPPC_14223"/>
<proteinExistence type="predicted"/>
<evidence type="ECO:0000256" key="2">
    <source>
        <dbReference type="SAM" id="SignalP"/>
    </source>
</evidence>
<reference evidence="3 4" key="1">
    <citation type="journal article" date="2016" name="PLoS Pathog.">
        <title>Biosynthesis of antibiotic leucinostatins in bio-control fungus Purpureocillium lilacinum and their inhibition on phytophthora revealed by genome mining.</title>
        <authorList>
            <person name="Wang G."/>
            <person name="Liu Z."/>
            <person name="Lin R."/>
            <person name="Li E."/>
            <person name="Mao Z."/>
            <person name="Ling J."/>
            <person name="Yang Y."/>
            <person name="Yin W.B."/>
            <person name="Xie B."/>
        </authorList>
    </citation>
    <scope>NUCLEOTIDE SEQUENCE [LARGE SCALE GENOMIC DNA]</scope>
    <source>
        <strain evidence="3">170</strain>
    </source>
</reference>
<dbReference type="EMBL" id="LSBJ02000007">
    <property type="protein sequence ID" value="OAQ61912.1"/>
    <property type="molecule type" value="Genomic_DNA"/>
</dbReference>
<dbReference type="RefSeq" id="XP_018139616.1">
    <property type="nucleotide sequence ID" value="XM_018291992.1"/>
</dbReference>
<dbReference type="STRING" id="1380566.A0A179F8Z8"/>
<feature type="signal peptide" evidence="2">
    <location>
        <begin position="1"/>
        <end position="17"/>
    </location>
</feature>
<accession>A0A179F8Z8</accession>
<feature type="compositionally biased region" description="Low complexity" evidence="1">
    <location>
        <begin position="203"/>
        <end position="228"/>
    </location>
</feature>
<feature type="chain" id="PRO_5008101386" evidence="2">
    <location>
        <begin position="18"/>
        <end position="250"/>
    </location>
</feature>
<dbReference type="Proteomes" id="UP000078397">
    <property type="component" value="Unassembled WGS sequence"/>
</dbReference>
<name>A0A179F8Z8_METCM</name>